<evidence type="ECO:0000313" key="2">
    <source>
        <dbReference type="EMBL" id="GMN62946.1"/>
    </source>
</evidence>
<dbReference type="EMBL" id="BTGU01000138">
    <property type="protein sequence ID" value="GMN62946.1"/>
    <property type="molecule type" value="Genomic_DNA"/>
</dbReference>
<evidence type="ECO:0000313" key="3">
    <source>
        <dbReference type="Proteomes" id="UP001187192"/>
    </source>
</evidence>
<protein>
    <submittedName>
        <fullName evidence="1">Uncharacterized protein</fullName>
    </submittedName>
</protein>
<evidence type="ECO:0000313" key="1">
    <source>
        <dbReference type="EMBL" id="GMN62904.1"/>
    </source>
</evidence>
<reference evidence="1" key="1">
    <citation type="submission" date="2023-07" db="EMBL/GenBank/DDBJ databases">
        <title>draft genome sequence of fig (Ficus carica).</title>
        <authorList>
            <person name="Takahashi T."/>
            <person name="Nishimura K."/>
        </authorList>
    </citation>
    <scope>NUCLEOTIDE SEQUENCE</scope>
</reference>
<proteinExistence type="predicted"/>
<organism evidence="1 3">
    <name type="scientific">Ficus carica</name>
    <name type="common">Common fig</name>
    <dbReference type="NCBI Taxonomy" id="3494"/>
    <lineage>
        <taxon>Eukaryota</taxon>
        <taxon>Viridiplantae</taxon>
        <taxon>Streptophyta</taxon>
        <taxon>Embryophyta</taxon>
        <taxon>Tracheophyta</taxon>
        <taxon>Spermatophyta</taxon>
        <taxon>Magnoliopsida</taxon>
        <taxon>eudicotyledons</taxon>
        <taxon>Gunneridae</taxon>
        <taxon>Pentapetalae</taxon>
        <taxon>rosids</taxon>
        <taxon>fabids</taxon>
        <taxon>Rosales</taxon>
        <taxon>Moraceae</taxon>
        <taxon>Ficeae</taxon>
        <taxon>Ficus</taxon>
    </lineage>
</organism>
<sequence>MTVAYGEQQILILLFDGGGVNRVKSRQSRSVPERSPWNQIVHGELEPIAAVPSSPSAASGIV</sequence>
<gene>
    <name evidence="1" type="ORF">TIFTF001_031982</name>
    <name evidence="2" type="ORF">TIFTF001_032024</name>
</gene>
<accession>A0AA88DW30</accession>
<dbReference type="EMBL" id="BTGU01000137">
    <property type="protein sequence ID" value="GMN62904.1"/>
    <property type="molecule type" value="Genomic_DNA"/>
</dbReference>
<dbReference type="AlphaFoldDB" id="A0AA88DW30"/>
<dbReference type="Proteomes" id="UP001187192">
    <property type="component" value="Unassembled WGS sequence"/>
</dbReference>
<name>A0AA88DW30_FICCA</name>
<keyword evidence="3" id="KW-1185">Reference proteome</keyword>
<comment type="caution">
    <text evidence="1">The sequence shown here is derived from an EMBL/GenBank/DDBJ whole genome shotgun (WGS) entry which is preliminary data.</text>
</comment>